<dbReference type="OrthoDB" id="4062651at2759"/>
<name>A0A1B7MGR0_9AGAM</name>
<dbReference type="AlphaFoldDB" id="A0A1B7MGR0"/>
<feature type="domain" description="Protein kinase" evidence="1">
    <location>
        <begin position="1"/>
        <end position="203"/>
    </location>
</feature>
<dbReference type="STRING" id="1314800.A0A1B7MGR0"/>
<reference evidence="2 3" key="1">
    <citation type="submission" date="2016-06" db="EMBL/GenBank/DDBJ databases">
        <title>Comparative genomics of the ectomycorrhizal sister species Rhizopogon vinicolor and Rhizopogon vesiculosus (Basidiomycota: Boletales) reveals a divergence of the mating type B locus.</title>
        <authorList>
            <consortium name="DOE Joint Genome Institute"/>
            <person name="Mujic A.B."/>
            <person name="Kuo A."/>
            <person name="Tritt A."/>
            <person name="Lipzen A."/>
            <person name="Chen C."/>
            <person name="Johnson J."/>
            <person name="Sharma A."/>
            <person name="Barry K."/>
            <person name="Grigoriev I.V."/>
            <person name="Spatafora J.W."/>
        </authorList>
    </citation>
    <scope>NUCLEOTIDE SEQUENCE [LARGE SCALE GENOMIC DNA]</scope>
    <source>
        <strain evidence="2 3">AM-OR11-026</strain>
    </source>
</reference>
<proteinExistence type="predicted"/>
<accession>A0A1B7MGR0</accession>
<evidence type="ECO:0000313" key="2">
    <source>
        <dbReference type="EMBL" id="OAX31779.1"/>
    </source>
</evidence>
<dbReference type="Gene3D" id="1.10.510.10">
    <property type="entry name" value="Transferase(Phosphotransferase) domain 1"/>
    <property type="match status" value="1"/>
</dbReference>
<dbReference type="PANTHER" id="PTHR44329">
    <property type="entry name" value="SERINE/THREONINE-PROTEIN KINASE TNNI3K-RELATED"/>
    <property type="match status" value="1"/>
</dbReference>
<sequence length="211" mass="23875">MHENILSLLGVAEGDYATGCHALVCPWMENGTLERYLKAYPRMVLRQKLHLLRDVTAGLRYLHSQAVRHGDLTNYNVLVDVNGRAVVADFGLSYQLSDLHGSSYSLTAAARWMAPELTDGHGPPTTRSDMYSFGSIMNYVLSRERPFDRHQDNMHVFSALHNKEAPFTSRGKDVSGEHWKFIQRCLSNSTPSRPSAEDAYKFLQRELDSTK</sequence>
<dbReference type="InterPro" id="IPR008266">
    <property type="entry name" value="Tyr_kinase_AS"/>
</dbReference>
<organism evidence="2 3">
    <name type="scientific">Rhizopogon vinicolor AM-OR11-026</name>
    <dbReference type="NCBI Taxonomy" id="1314800"/>
    <lineage>
        <taxon>Eukaryota</taxon>
        <taxon>Fungi</taxon>
        <taxon>Dikarya</taxon>
        <taxon>Basidiomycota</taxon>
        <taxon>Agaricomycotina</taxon>
        <taxon>Agaricomycetes</taxon>
        <taxon>Agaricomycetidae</taxon>
        <taxon>Boletales</taxon>
        <taxon>Suillineae</taxon>
        <taxon>Rhizopogonaceae</taxon>
        <taxon>Rhizopogon</taxon>
    </lineage>
</organism>
<dbReference type="PROSITE" id="PS50011">
    <property type="entry name" value="PROTEIN_KINASE_DOM"/>
    <property type="match status" value="1"/>
</dbReference>
<dbReference type="InterPro" id="IPR001245">
    <property type="entry name" value="Ser-Thr/Tyr_kinase_cat_dom"/>
</dbReference>
<dbReference type="SUPFAM" id="SSF56112">
    <property type="entry name" value="Protein kinase-like (PK-like)"/>
    <property type="match status" value="1"/>
</dbReference>
<dbReference type="EMBL" id="KV449246">
    <property type="protein sequence ID" value="OAX31779.1"/>
    <property type="molecule type" value="Genomic_DNA"/>
</dbReference>
<protein>
    <submittedName>
        <fullName evidence="2">Kinase-like protein</fullName>
    </submittedName>
</protein>
<dbReference type="InterPro" id="IPR011009">
    <property type="entry name" value="Kinase-like_dom_sf"/>
</dbReference>
<keyword evidence="3" id="KW-1185">Reference proteome</keyword>
<dbReference type="Pfam" id="PF07714">
    <property type="entry name" value="PK_Tyr_Ser-Thr"/>
    <property type="match status" value="1"/>
</dbReference>
<keyword evidence="2" id="KW-0808">Transferase</keyword>
<dbReference type="PROSITE" id="PS00109">
    <property type="entry name" value="PROTEIN_KINASE_TYR"/>
    <property type="match status" value="1"/>
</dbReference>
<gene>
    <name evidence="2" type="ORF">K503DRAFT_727615</name>
</gene>
<dbReference type="GO" id="GO:0005524">
    <property type="term" value="F:ATP binding"/>
    <property type="evidence" value="ECO:0007669"/>
    <property type="project" value="InterPro"/>
</dbReference>
<dbReference type="InterPro" id="IPR000719">
    <property type="entry name" value="Prot_kinase_dom"/>
</dbReference>
<evidence type="ECO:0000259" key="1">
    <source>
        <dbReference type="PROSITE" id="PS50011"/>
    </source>
</evidence>
<dbReference type="GO" id="GO:0004674">
    <property type="term" value="F:protein serine/threonine kinase activity"/>
    <property type="evidence" value="ECO:0007669"/>
    <property type="project" value="TreeGrafter"/>
</dbReference>
<dbReference type="InterPro" id="IPR051681">
    <property type="entry name" value="Ser/Thr_Kinases-Pseudokinases"/>
</dbReference>
<evidence type="ECO:0000313" key="3">
    <source>
        <dbReference type="Proteomes" id="UP000092154"/>
    </source>
</evidence>
<dbReference type="InParanoid" id="A0A1B7MGR0"/>
<dbReference type="Proteomes" id="UP000092154">
    <property type="component" value="Unassembled WGS sequence"/>
</dbReference>
<keyword evidence="2" id="KW-0418">Kinase</keyword>
<dbReference type="PANTHER" id="PTHR44329:SF214">
    <property type="entry name" value="PROTEIN KINASE DOMAIN-CONTAINING PROTEIN"/>
    <property type="match status" value="1"/>
</dbReference>